<name>W4QLL3_9BACI</name>
<comment type="caution">
    <text evidence="1">The sequence shown here is derived from an EMBL/GenBank/DDBJ whole genome shotgun (WGS) entry which is preliminary data.</text>
</comment>
<dbReference type="EMBL" id="BAUU01000081">
    <property type="protein sequence ID" value="GAE33000.1"/>
    <property type="molecule type" value="Genomic_DNA"/>
</dbReference>
<evidence type="ECO:0000313" key="1">
    <source>
        <dbReference type="EMBL" id="GAE33000.1"/>
    </source>
</evidence>
<accession>W4QLL3</accession>
<dbReference type="STRING" id="1236971.JCM9152_4601"/>
<reference evidence="1" key="1">
    <citation type="journal article" date="2014" name="Genome Announc.">
        <title>Draft Genome Sequences of Three Alkaliphilic Bacillus Strains, Bacillus wakoensis JCM 9140T, Bacillus akibai JCM 9157T, and Bacillus hemicellulosilyticus JCM 9152T.</title>
        <authorList>
            <person name="Yuki M."/>
            <person name="Oshima K."/>
            <person name="Suda W."/>
            <person name="Oshida Y."/>
            <person name="Kitamura K."/>
            <person name="Iida T."/>
            <person name="Hattori M."/>
            <person name="Ohkuma M."/>
        </authorList>
    </citation>
    <scope>NUCLEOTIDE SEQUENCE [LARGE SCALE GENOMIC DNA]</scope>
    <source>
        <strain evidence="1">JCM 9152</strain>
    </source>
</reference>
<organism evidence="1 2">
    <name type="scientific">Halalkalibacter hemicellulosilyticusJCM 9152</name>
    <dbReference type="NCBI Taxonomy" id="1236971"/>
    <lineage>
        <taxon>Bacteria</taxon>
        <taxon>Bacillati</taxon>
        <taxon>Bacillota</taxon>
        <taxon>Bacilli</taxon>
        <taxon>Bacillales</taxon>
        <taxon>Bacillaceae</taxon>
        <taxon>Halalkalibacter</taxon>
    </lineage>
</organism>
<keyword evidence="2" id="KW-1185">Reference proteome</keyword>
<gene>
    <name evidence="1" type="ORF">JCM9152_4601</name>
</gene>
<dbReference type="OrthoDB" id="9808061at2"/>
<proteinExistence type="predicted"/>
<dbReference type="NCBIfam" id="NF047593">
    <property type="entry name" value="IS66_ISAeme5_TnpA"/>
    <property type="match status" value="1"/>
</dbReference>
<dbReference type="Proteomes" id="UP000018895">
    <property type="component" value="Unassembled WGS sequence"/>
</dbReference>
<sequence>MNRKEKYECWKSRMEDFEASGQTIPEWVSSQEGITEYQFHYWRKKLKAETDPSPNPPQVDCHGWTTLEVSSMSTNPAIELKMDDLSLMIPEDVSEHHLSLVLRVLRNG</sequence>
<dbReference type="AlphaFoldDB" id="W4QLL3"/>
<evidence type="ECO:0000313" key="2">
    <source>
        <dbReference type="Proteomes" id="UP000018895"/>
    </source>
</evidence>
<evidence type="ECO:0008006" key="3">
    <source>
        <dbReference type="Google" id="ProtNLM"/>
    </source>
</evidence>
<protein>
    <recommendedName>
        <fullName evidence="3">Transposase</fullName>
    </recommendedName>
</protein>